<proteinExistence type="predicted"/>
<sequence>MADHDEPLLTSSEIEESSLPISTSESSSINLPSRNRSVLHRSSTAPAMAIMSEVNSDSSLVPNNPNLSSNSSSSGSIFRHASLLLLLYLSLGVLTYTFNPNAFSGIETHPIIDALYFCVVTLCTIGYGDIAPLTPITKLLSCVFVLIGFGFIEVLLSGAVNRFLDLQETQFLTSIIRHGTGPSNYIFDAEKGRMRIRMKVGLAISVVILCIAIGASALSFLEGLDFMDSLYLSVMSVTTVGYGDHAFKTMKGRVFACLWLLISTLAVAKSFIYLAEARINKRHKRIAKWSLHRNFTVEDLLAANLNHNGFISKSEYAVYKLREMGIVKENDVLQICDQFNKLDCNNTGKITLIDLLNYRKLQV</sequence>
<keyword evidence="1" id="KW-0813">Transport</keyword>
<keyword evidence="2" id="KW-1185">Reference proteome</keyword>
<accession>A0ACB7VPF6</accession>
<comment type="caution">
    <text evidence="1">The sequence shown here is derived from an EMBL/GenBank/DDBJ whole genome shotgun (WGS) entry which is preliminary data.</text>
</comment>
<protein>
    <submittedName>
        <fullName evidence="1">Potassium channel subfamily K protein</fullName>
    </submittedName>
</protein>
<evidence type="ECO:0000313" key="2">
    <source>
        <dbReference type="Proteomes" id="UP000827976"/>
    </source>
</evidence>
<organism evidence="1 2">
    <name type="scientific">Dioscorea alata</name>
    <name type="common">Purple yam</name>
    <dbReference type="NCBI Taxonomy" id="55571"/>
    <lineage>
        <taxon>Eukaryota</taxon>
        <taxon>Viridiplantae</taxon>
        <taxon>Streptophyta</taxon>
        <taxon>Embryophyta</taxon>
        <taxon>Tracheophyta</taxon>
        <taxon>Spermatophyta</taxon>
        <taxon>Magnoliopsida</taxon>
        <taxon>Liliopsida</taxon>
        <taxon>Dioscoreales</taxon>
        <taxon>Dioscoreaceae</taxon>
        <taxon>Dioscorea</taxon>
    </lineage>
</organism>
<keyword evidence="1" id="KW-0406">Ion transport</keyword>
<dbReference type="Proteomes" id="UP000827976">
    <property type="component" value="Chromosome 7"/>
</dbReference>
<evidence type="ECO:0000313" key="1">
    <source>
        <dbReference type="EMBL" id="KAH7676304.1"/>
    </source>
</evidence>
<dbReference type="EMBL" id="CM037017">
    <property type="protein sequence ID" value="KAH7676304.1"/>
    <property type="molecule type" value="Genomic_DNA"/>
</dbReference>
<name>A0ACB7VPF6_DIOAL</name>
<keyword evidence="1" id="KW-0407">Ion channel</keyword>
<reference evidence="2" key="1">
    <citation type="journal article" date="2022" name="Nat. Commun.">
        <title>Chromosome evolution and the genetic basis of agronomically important traits in greater yam.</title>
        <authorList>
            <person name="Bredeson J.V."/>
            <person name="Lyons J.B."/>
            <person name="Oniyinde I.O."/>
            <person name="Okereke N.R."/>
            <person name="Kolade O."/>
            <person name="Nnabue I."/>
            <person name="Nwadili C.O."/>
            <person name="Hribova E."/>
            <person name="Parker M."/>
            <person name="Nwogha J."/>
            <person name="Shu S."/>
            <person name="Carlson J."/>
            <person name="Kariba R."/>
            <person name="Muthemba S."/>
            <person name="Knop K."/>
            <person name="Barton G.J."/>
            <person name="Sherwood A.V."/>
            <person name="Lopez-Montes A."/>
            <person name="Asiedu R."/>
            <person name="Jamnadass R."/>
            <person name="Muchugi A."/>
            <person name="Goodstein D."/>
            <person name="Egesi C.N."/>
            <person name="Featherston J."/>
            <person name="Asfaw A."/>
            <person name="Simpson G.G."/>
            <person name="Dolezel J."/>
            <person name="Hendre P.S."/>
            <person name="Van Deynze A."/>
            <person name="Kumar P.L."/>
            <person name="Obidiegwu J.E."/>
            <person name="Bhattacharjee R."/>
            <person name="Rokhsar D.S."/>
        </authorList>
    </citation>
    <scope>NUCLEOTIDE SEQUENCE [LARGE SCALE GENOMIC DNA]</scope>
    <source>
        <strain evidence="2">cv. TDa95/00328</strain>
    </source>
</reference>
<gene>
    <name evidence="1" type="ORF">IHE45_07G006100</name>
</gene>